<dbReference type="RefSeq" id="WP_271349837.1">
    <property type="nucleotide sequence ID" value="NZ_JAQJZJ010000013.1"/>
</dbReference>
<evidence type="ECO:0000313" key="1">
    <source>
        <dbReference type="EMBL" id="MDA7088947.1"/>
    </source>
</evidence>
<dbReference type="Proteomes" id="UP001212042">
    <property type="component" value="Unassembled WGS sequence"/>
</dbReference>
<keyword evidence="2" id="KW-1185">Reference proteome</keyword>
<protein>
    <submittedName>
        <fullName evidence="1">Uncharacterized protein</fullName>
    </submittedName>
</protein>
<proteinExistence type="predicted"/>
<evidence type="ECO:0000313" key="2">
    <source>
        <dbReference type="Proteomes" id="UP001212042"/>
    </source>
</evidence>
<accession>A0ABT4XL94</accession>
<organism evidence="1 2">
    <name type="scientific">Pseudomonas aestuarii</name>
    <dbReference type="NCBI Taxonomy" id="3018340"/>
    <lineage>
        <taxon>Bacteria</taxon>
        <taxon>Pseudomonadati</taxon>
        <taxon>Pseudomonadota</taxon>
        <taxon>Gammaproteobacteria</taxon>
        <taxon>Pseudomonadales</taxon>
        <taxon>Pseudomonadaceae</taxon>
        <taxon>Pseudomonas</taxon>
    </lineage>
</organism>
<comment type="caution">
    <text evidence="1">The sequence shown here is derived from an EMBL/GenBank/DDBJ whole genome shotgun (WGS) entry which is preliminary data.</text>
</comment>
<feature type="non-terminal residue" evidence="1">
    <location>
        <position position="267"/>
    </location>
</feature>
<name>A0ABT4XL94_9PSED</name>
<sequence>MSSDSWDDNCLTPLERAAGVGRLLTGGSQCHCGQWECDLDHAHESDERKKKIENSEKFKAAAKLVAGLNSNREIKLALINKVYHDSLQSAVVRYMSKEKLPGYYAAILKSSECIDRLLEGVLYKVCKIEPDNILADQIGNLSNALRKNAGRLTAYDRVTNVQQFIHCTVDQRFGVGASRSIPVVPMKNALCAARLHFNISDVTDRQPSYTEYIDTVSNASIQIEYDDPRPSTALSGKRSWPRWRVRHLRPISYYFPQDHRTTIQALK</sequence>
<dbReference type="EMBL" id="JAQJZJ010000013">
    <property type="protein sequence ID" value="MDA7088947.1"/>
    <property type="molecule type" value="Genomic_DNA"/>
</dbReference>
<gene>
    <name evidence="1" type="ORF">PH586_21430</name>
</gene>
<reference evidence="1 2" key="1">
    <citation type="submission" date="2023-01" db="EMBL/GenBank/DDBJ databases">
        <title>Pseudomonas SA3-5T sp. nov., isolated from tidal flat sediment.</title>
        <authorList>
            <person name="Kim H.S."/>
            <person name="Kim J.-S."/>
            <person name="Suh M.K."/>
            <person name="Eom M.K."/>
            <person name="Lee J.-S."/>
        </authorList>
    </citation>
    <scope>NUCLEOTIDE SEQUENCE [LARGE SCALE GENOMIC DNA]</scope>
    <source>
        <strain evidence="1 2">SA3-5</strain>
    </source>
</reference>